<keyword evidence="1" id="KW-0560">Oxidoreductase</keyword>
<feature type="signal peptide" evidence="4">
    <location>
        <begin position="1"/>
        <end position="34"/>
    </location>
</feature>
<gene>
    <name evidence="6" type="ORF">DK419_26080</name>
</gene>
<feature type="active site" evidence="2">
    <location>
        <position position="62"/>
    </location>
</feature>
<dbReference type="InterPro" id="IPR020835">
    <property type="entry name" value="Catalase_sf"/>
</dbReference>
<dbReference type="GO" id="GO:0042744">
    <property type="term" value="P:hydrogen peroxide catabolic process"/>
    <property type="evidence" value="ECO:0007669"/>
    <property type="project" value="TreeGrafter"/>
</dbReference>
<evidence type="ECO:0000313" key="7">
    <source>
        <dbReference type="Proteomes" id="UP000245444"/>
    </source>
</evidence>
<dbReference type="PRINTS" id="PR00067">
    <property type="entry name" value="CATALASE"/>
</dbReference>
<dbReference type="PANTHER" id="PTHR11465">
    <property type="entry name" value="CATALASE"/>
    <property type="match status" value="1"/>
</dbReference>
<comment type="cofactor">
    <cofactor evidence="1">
        <name>heme</name>
        <dbReference type="ChEBI" id="CHEBI:30413"/>
    </cofactor>
</comment>
<dbReference type="GO" id="GO:0005737">
    <property type="term" value="C:cytoplasm"/>
    <property type="evidence" value="ECO:0007669"/>
    <property type="project" value="TreeGrafter"/>
</dbReference>
<dbReference type="InterPro" id="IPR011614">
    <property type="entry name" value="Catalase_core"/>
</dbReference>
<evidence type="ECO:0000256" key="4">
    <source>
        <dbReference type="SAM" id="SignalP"/>
    </source>
</evidence>
<dbReference type="SMART" id="SM01060">
    <property type="entry name" value="Catalase"/>
    <property type="match status" value="1"/>
</dbReference>
<dbReference type="PROSITE" id="PS51402">
    <property type="entry name" value="CATALASE_3"/>
    <property type="match status" value="1"/>
</dbReference>
<comment type="function">
    <text evidence="1">Has an organic peroxide-dependent peroxidase activity.</text>
</comment>
<dbReference type="GO" id="GO:0004096">
    <property type="term" value="F:catalase activity"/>
    <property type="evidence" value="ECO:0007669"/>
    <property type="project" value="InterPro"/>
</dbReference>
<dbReference type="EC" id="1.11.1.-" evidence="1"/>
<dbReference type="CDD" id="cd08153">
    <property type="entry name" value="srpA_like"/>
    <property type="match status" value="1"/>
</dbReference>
<evidence type="ECO:0000259" key="5">
    <source>
        <dbReference type="SMART" id="SM01060"/>
    </source>
</evidence>
<dbReference type="Proteomes" id="UP000245444">
    <property type="component" value="Chromosome"/>
</dbReference>
<dbReference type="KEGG" id="mtea:DK419_26080"/>
<evidence type="ECO:0000256" key="2">
    <source>
        <dbReference type="PIRSR" id="PIRSR000296-1"/>
    </source>
</evidence>
<sequence>MTQALPIQAILRRTLLGGALVLAAPAAFVQKARAQDAATTAEQTIAAMTKIFGDHPGKRSNHAKGVVVEGSFTPSADAKTLSKASVFAGPAVPVTVRFSDATGLPQIPDGAPEANPHGLSIKFKPADGTEMDVVANSLKFFPVATGEEFRDLLVAITRSGPDAQKPTPVEQFMAAHPSAPKALATARTPSSFGRQVYHGVNAFLLVDAVGKRNAFRYRFVPVAGEEILSADDAKAKAPNYLVEEMPARLAKEPVAFRVEAQIAQAGDSTKDSTIPWPDDRRFVDLGTLTLTKAVPDSQTVEKALLFMPNNLPDGVEVSDDPLIDARVQAYAISFGRRSQ</sequence>
<feature type="domain" description="Catalase core" evidence="5">
    <location>
        <begin position="14"/>
        <end position="339"/>
    </location>
</feature>
<proteinExistence type="inferred from homology"/>
<evidence type="ECO:0000256" key="1">
    <source>
        <dbReference type="PIRNR" id="PIRNR000296"/>
    </source>
</evidence>
<dbReference type="GO" id="GO:0046872">
    <property type="term" value="F:metal ion binding"/>
    <property type="evidence" value="ECO:0007669"/>
    <property type="project" value="UniProtKB-KW"/>
</dbReference>
<dbReference type="RefSeq" id="WP_109961660.1">
    <property type="nucleotide sequence ID" value="NZ_CP029553.1"/>
</dbReference>
<dbReference type="AlphaFoldDB" id="A0A2U8WT54"/>
<accession>A0A2U8WT54</accession>
<dbReference type="OrthoDB" id="255727at2"/>
<keyword evidence="1 3" id="KW-0349">Heme</keyword>
<dbReference type="GO" id="GO:0020037">
    <property type="term" value="F:heme binding"/>
    <property type="evidence" value="ECO:0007669"/>
    <property type="project" value="InterPro"/>
</dbReference>
<dbReference type="InterPro" id="IPR018028">
    <property type="entry name" value="Catalase"/>
</dbReference>
<evidence type="ECO:0000256" key="3">
    <source>
        <dbReference type="PIRSR" id="PIRSR000296-2"/>
    </source>
</evidence>
<dbReference type="Pfam" id="PF00199">
    <property type="entry name" value="Catalase"/>
    <property type="match status" value="1"/>
</dbReference>
<dbReference type="EMBL" id="CP029553">
    <property type="protein sequence ID" value="AWN49389.1"/>
    <property type="molecule type" value="Genomic_DNA"/>
</dbReference>
<reference evidence="6 7" key="1">
    <citation type="submission" date="2018-05" db="EMBL/GenBank/DDBJ databases">
        <title>Complete Genome Sequence of Methylobacterium sp. 17Sr1-28.</title>
        <authorList>
            <person name="Srinivasan S."/>
        </authorList>
    </citation>
    <scope>NUCLEOTIDE SEQUENCE [LARGE SCALE GENOMIC DNA]</scope>
    <source>
        <strain evidence="6 7">17Sr1-28</strain>
    </source>
</reference>
<feature type="binding site" description="axial binding residue" evidence="3">
    <location>
        <position position="330"/>
    </location>
    <ligand>
        <name>heme</name>
        <dbReference type="ChEBI" id="CHEBI:30413"/>
    </ligand>
    <ligandPart>
        <name>Fe</name>
        <dbReference type="ChEBI" id="CHEBI:18248"/>
    </ligandPart>
</feature>
<dbReference type="PIRSF" id="PIRSF000296">
    <property type="entry name" value="SrpA"/>
    <property type="match status" value="1"/>
</dbReference>
<dbReference type="PANTHER" id="PTHR11465:SF62">
    <property type="entry name" value="CATALASE T"/>
    <property type="match status" value="1"/>
</dbReference>
<name>A0A2U8WT54_9HYPH</name>
<keyword evidence="4" id="KW-0732">Signal</keyword>
<keyword evidence="1 3" id="KW-0479">Metal-binding</keyword>
<dbReference type="InterPro" id="IPR024168">
    <property type="entry name" value="Catalase_SrpA-type_pred"/>
</dbReference>
<keyword evidence="1" id="KW-0575">Peroxidase</keyword>
<feature type="chain" id="PRO_5015847654" description="Catalase-related peroxidase" evidence="4">
    <location>
        <begin position="35"/>
        <end position="339"/>
    </location>
</feature>
<keyword evidence="7" id="KW-1185">Reference proteome</keyword>
<dbReference type="Gene3D" id="1.20.1280.120">
    <property type="match status" value="1"/>
</dbReference>
<protein>
    <recommendedName>
        <fullName evidence="1">Catalase-related peroxidase</fullName>
        <ecNumber evidence="1">1.11.1.-</ecNumber>
    </recommendedName>
</protein>
<dbReference type="SUPFAM" id="SSF56634">
    <property type="entry name" value="Heme-dependent catalase-like"/>
    <property type="match status" value="1"/>
</dbReference>
<keyword evidence="1 3" id="KW-0408">Iron</keyword>
<evidence type="ECO:0000313" key="6">
    <source>
        <dbReference type="EMBL" id="AWN49389.1"/>
    </source>
</evidence>
<organism evidence="6 7">
    <name type="scientific">Methylobacterium terrae</name>
    <dbReference type="NCBI Taxonomy" id="2202827"/>
    <lineage>
        <taxon>Bacteria</taxon>
        <taxon>Pseudomonadati</taxon>
        <taxon>Pseudomonadota</taxon>
        <taxon>Alphaproteobacteria</taxon>
        <taxon>Hyphomicrobiales</taxon>
        <taxon>Methylobacteriaceae</taxon>
        <taxon>Methylobacterium</taxon>
    </lineage>
</organism>
<comment type="similarity">
    <text evidence="1">Belongs to the catalase family.</text>
</comment>
<dbReference type="Gene3D" id="2.40.180.10">
    <property type="entry name" value="Catalase core domain"/>
    <property type="match status" value="1"/>
</dbReference>
<dbReference type="GO" id="GO:0042542">
    <property type="term" value="P:response to hydrogen peroxide"/>
    <property type="evidence" value="ECO:0007669"/>
    <property type="project" value="TreeGrafter"/>
</dbReference>